<evidence type="ECO:0000313" key="15">
    <source>
        <dbReference type="Proteomes" id="UP000663651"/>
    </source>
</evidence>
<dbReference type="PROSITE" id="PS50894">
    <property type="entry name" value="HPT"/>
    <property type="match status" value="1"/>
</dbReference>
<keyword evidence="2" id="KW-1003">Cell membrane</keyword>
<dbReference type="PANTHER" id="PTHR45339">
    <property type="entry name" value="HYBRID SIGNAL TRANSDUCTION HISTIDINE KINASE J"/>
    <property type="match status" value="1"/>
</dbReference>
<keyword evidence="3 11" id="KW-0597">Phosphoprotein</keyword>
<evidence type="ECO:0000256" key="4">
    <source>
        <dbReference type="ARBA" id="ARBA00022692"/>
    </source>
</evidence>
<evidence type="ECO:0000256" key="5">
    <source>
        <dbReference type="ARBA" id="ARBA00022741"/>
    </source>
</evidence>
<name>A0ABX7Q4A2_9BACT</name>
<dbReference type="InterPro" id="IPR008207">
    <property type="entry name" value="Sig_transdc_His_kin_Hpt_dom"/>
</dbReference>
<keyword evidence="9" id="KW-0472">Membrane</keyword>
<evidence type="ECO:0000256" key="9">
    <source>
        <dbReference type="ARBA" id="ARBA00023136"/>
    </source>
</evidence>
<keyword evidence="6" id="KW-0067">ATP-binding</keyword>
<dbReference type="Gene3D" id="3.40.50.2300">
    <property type="match status" value="1"/>
</dbReference>
<dbReference type="SMART" id="SM00448">
    <property type="entry name" value="REC"/>
    <property type="match status" value="1"/>
</dbReference>
<dbReference type="PANTHER" id="PTHR45339:SF1">
    <property type="entry name" value="HYBRID SIGNAL TRANSDUCTION HISTIDINE KINASE J"/>
    <property type="match status" value="1"/>
</dbReference>
<evidence type="ECO:0000259" key="13">
    <source>
        <dbReference type="PROSITE" id="PS50894"/>
    </source>
</evidence>
<keyword evidence="8" id="KW-0902">Two-component regulatory system</keyword>
<protein>
    <submittedName>
        <fullName evidence="14">Response regulator</fullName>
    </submittedName>
</protein>
<evidence type="ECO:0000256" key="2">
    <source>
        <dbReference type="ARBA" id="ARBA00022475"/>
    </source>
</evidence>
<dbReference type="Gene3D" id="1.20.120.160">
    <property type="entry name" value="HPT domain"/>
    <property type="match status" value="1"/>
</dbReference>
<dbReference type="RefSeq" id="WP_207164002.1">
    <property type="nucleotide sequence ID" value="NZ_CP071382.1"/>
</dbReference>
<dbReference type="SUPFAM" id="SSF47226">
    <property type="entry name" value="Histidine-containing phosphotransfer domain, HPT domain"/>
    <property type="match status" value="1"/>
</dbReference>
<evidence type="ECO:0000256" key="10">
    <source>
        <dbReference type="PROSITE-ProRule" id="PRU00110"/>
    </source>
</evidence>
<keyword evidence="7" id="KW-1133">Transmembrane helix</keyword>
<proteinExistence type="predicted"/>
<gene>
    <name evidence="14" type="ORF">JZM60_02735</name>
</gene>
<dbReference type="Proteomes" id="UP000663651">
    <property type="component" value="Chromosome"/>
</dbReference>
<evidence type="ECO:0000256" key="7">
    <source>
        <dbReference type="ARBA" id="ARBA00022989"/>
    </source>
</evidence>
<keyword evidence="5" id="KW-0547">Nucleotide-binding</keyword>
<evidence type="ECO:0000256" key="8">
    <source>
        <dbReference type="ARBA" id="ARBA00023012"/>
    </source>
</evidence>
<dbReference type="EMBL" id="CP071382">
    <property type="protein sequence ID" value="QSV46214.1"/>
    <property type="molecule type" value="Genomic_DNA"/>
</dbReference>
<organism evidence="14 15">
    <name type="scientific">Geobacter benzoatilyticus</name>
    <dbReference type="NCBI Taxonomy" id="2815309"/>
    <lineage>
        <taxon>Bacteria</taxon>
        <taxon>Pseudomonadati</taxon>
        <taxon>Thermodesulfobacteriota</taxon>
        <taxon>Desulfuromonadia</taxon>
        <taxon>Geobacterales</taxon>
        <taxon>Geobacteraceae</taxon>
        <taxon>Geobacter</taxon>
    </lineage>
</organism>
<feature type="modified residue" description="4-aspartylphosphate" evidence="11">
    <location>
        <position position="72"/>
    </location>
</feature>
<evidence type="ECO:0000313" key="14">
    <source>
        <dbReference type="EMBL" id="QSV46214.1"/>
    </source>
</evidence>
<evidence type="ECO:0000256" key="3">
    <source>
        <dbReference type="ARBA" id="ARBA00022553"/>
    </source>
</evidence>
<dbReference type="PROSITE" id="PS50110">
    <property type="entry name" value="RESPONSE_REGULATORY"/>
    <property type="match status" value="1"/>
</dbReference>
<evidence type="ECO:0000256" key="11">
    <source>
        <dbReference type="PROSITE-ProRule" id="PRU00169"/>
    </source>
</evidence>
<evidence type="ECO:0000256" key="6">
    <source>
        <dbReference type="ARBA" id="ARBA00022840"/>
    </source>
</evidence>
<feature type="domain" description="HPt" evidence="13">
    <location>
        <begin position="183"/>
        <end position="275"/>
    </location>
</feature>
<evidence type="ECO:0000259" key="12">
    <source>
        <dbReference type="PROSITE" id="PS50110"/>
    </source>
</evidence>
<feature type="domain" description="Response regulatory" evidence="12">
    <location>
        <begin position="23"/>
        <end position="141"/>
    </location>
</feature>
<keyword evidence="4" id="KW-0812">Transmembrane</keyword>
<sequence>MPNTNGAGGPGKNLSGNSLAGKRILLAEDALCNQRLAVATLTKAGMEVTIANNGAEAIELVKEQNFDLVIMDIMMPVMDGLTAAHQIRQLSKPGIDALPILAFTASENDDDVRASINAGMNGYLCKPYPPAALLQEIGRLLQLPCGTVAPAAEAQQCPETNGESPNRPLPTDWEEGIRQIGGNRDLHRQLLRQFVKDYGETAEEVRAEMERGNRCRAADIAHAIKSAAGLVAALQLQTIARDLETALRKGSECCDPLLALFVAEFDAVLTAVGKHLATGKTTTHPS</sequence>
<evidence type="ECO:0000256" key="1">
    <source>
        <dbReference type="ARBA" id="ARBA00004651"/>
    </source>
</evidence>
<reference evidence="14 15" key="1">
    <citation type="submission" date="2021-03" db="EMBL/GenBank/DDBJ databases">
        <title>Geobacter metallireducens gen. nov. sp. nov., a microorganism capable of coupling the complete oxidation of organic compounds to the reduction of iron and other metals.</title>
        <authorList>
            <person name="Li Y."/>
        </authorList>
    </citation>
    <scope>NUCLEOTIDE SEQUENCE [LARGE SCALE GENOMIC DNA]</scope>
    <source>
        <strain evidence="14 15">Jerry-YX</strain>
    </source>
</reference>
<dbReference type="Pfam" id="PF00072">
    <property type="entry name" value="Response_reg"/>
    <property type="match status" value="1"/>
</dbReference>
<dbReference type="SUPFAM" id="SSF52172">
    <property type="entry name" value="CheY-like"/>
    <property type="match status" value="1"/>
</dbReference>
<comment type="subcellular location">
    <subcellularLocation>
        <location evidence="1">Cell membrane</location>
        <topology evidence="1">Multi-pass membrane protein</topology>
    </subcellularLocation>
</comment>
<keyword evidence="15" id="KW-1185">Reference proteome</keyword>
<accession>A0ABX7Q4A2</accession>
<dbReference type="CDD" id="cd17546">
    <property type="entry name" value="REC_hyHK_CKI1_RcsC-like"/>
    <property type="match status" value="1"/>
</dbReference>
<dbReference type="InterPro" id="IPR036641">
    <property type="entry name" value="HPT_dom_sf"/>
</dbReference>
<dbReference type="Pfam" id="PF01627">
    <property type="entry name" value="Hpt"/>
    <property type="match status" value="1"/>
</dbReference>
<dbReference type="InterPro" id="IPR011006">
    <property type="entry name" value="CheY-like_superfamily"/>
</dbReference>
<dbReference type="InterPro" id="IPR001789">
    <property type="entry name" value="Sig_transdc_resp-reg_receiver"/>
</dbReference>
<feature type="modified residue" description="Phosphohistidine" evidence="10">
    <location>
        <position position="222"/>
    </location>
</feature>